<dbReference type="EMBL" id="JACIDV010000001">
    <property type="protein sequence ID" value="MBB3944293.1"/>
    <property type="molecule type" value="Genomic_DNA"/>
</dbReference>
<sequence length="265" mass="27801">MTTMTEANIRLGAILAEAENQQSSLSATQLESNGLVPDSVETGMAAQAIAAAAIGKEVGGWKVAMNGVRAVAAPLLDVFDTVTDTAFNVPKPGAIGIEIEICFVLAEDIPALEANSDYSREDILAHVASVHMGAELVSYRMIEENKAPFALHLADRLGNHSFVLGPEVDHSIMERLANHDATLPALVLESGAEVLFAAVPKHPQSDPLAPLLSYANAPLDHLGGLKRGQVVTTGSLCGLIRLSGQTSIKASWGDIGQLVVTLPAR</sequence>
<name>A0A7W6C5H8_9HYPH</name>
<dbReference type="GO" id="GO:0008684">
    <property type="term" value="F:2-oxopent-4-enoate hydratase activity"/>
    <property type="evidence" value="ECO:0007669"/>
    <property type="project" value="TreeGrafter"/>
</dbReference>
<dbReference type="Gene3D" id="3.90.850.10">
    <property type="entry name" value="Fumarylacetoacetase-like, C-terminal domain"/>
    <property type="match status" value="1"/>
</dbReference>
<protein>
    <submittedName>
        <fullName evidence="1">2-keto-4-pentenoate hydratase</fullName>
    </submittedName>
</protein>
<keyword evidence="2" id="KW-1185">Reference proteome</keyword>
<evidence type="ECO:0000313" key="1">
    <source>
        <dbReference type="EMBL" id="MBB3944293.1"/>
    </source>
</evidence>
<accession>A0A7W6C5H8</accession>
<dbReference type="GO" id="GO:0005737">
    <property type="term" value="C:cytoplasm"/>
    <property type="evidence" value="ECO:0007669"/>
    <property type="project" value="TreeGrafter"/>
</dbReference>
<comment type="caution">
    <text evidence="1">The sequence shown here is derived from an EMBL/GenBank/DDBJ whole genome shotgun (WGS) entry which is preliminary data.</text>
</comment>
<dbReference type="InterPro" id="IPR036663">
    <property type="entry name" value="Fumarylacetoacetase_C_sf"/>
</dbReference>
<dbReference type="PANTHER" id="PTHR30143:SF0">
    <property type="entry name" value="2-KETO-4-PENTENOATE HYDRATASE"/>
    <property type="match status" value="1"/>
</dbReference>
<dbReference type="RefSeq" id="WP_183893277.1">
    <property type="nucleotide sequence ID" value="NZ_JACIDV010000001.1"/>
</dbReference>
<evidence type="ECO:0000313" key="2">
    <source>
        <dbReference type="Proteomes" id="UP000565286"/>
    </source>
</evidence>
<organism evidence="1 2">
    <name type="scientific">Rhizobium skierniewicense</name>
    <dbReference type="NCBI Taxonomy" id="984260"/>
    <lineage>
        <taxon>Bacteria</taxon>
        <taxon>Pseudomonadati</taxon>
        <taxon>Pseudomonadota</taxon>
        <taxon>Alphaproteobacteria</taxon>
        <taxon>Hyphomicrobiales</taxon>
        <taxon>Rhizobiaceae</taxon>
        <taxon>Rhizobium/Agrobacterium group</taxon>
        <taxon>Rhizobium</taxon>
    </lineage>
</organism>
<dbReference type="PANTHER" id="PTHR30143">
    <property type="entry name" value="ACID HYDRATASE"/>
    <property type="match status" value="1"/>
</dbReference>
<dbReference type="InterPro" id="IPR050772">
    <property type="entry name" value="Hydratase-Decarb/MhpD_sf"/>
</dbReference>
<dbReference type="Proteomes" id="UP000565286">
    <property type="component" value="Unassembled WGS sequence"/>
</dbReference>
<gene>
    <name evidence="1" type="ORF">GGQ73_000216</name>
</gene>
<dbReference type="SUPFAM" id="SSF56529">
    <property type="entry name" value="FAH"/>
    <property type="match status" value="1"/>
</dbReference>
<reference evidence="1 2" key="1">
    <citation type="submission" date="2020-08" db="EMBL/GenBank/DDBJ databases">
        <title>Genomic Encyclopedia of Type Strains, Phase IV (KMG-IV): sequencing the most valuable type-strain genomes for metagenomic binning, comparative biology and taxonomic classification.</title>
        <authorList>
            <person name="Goeker M."/>
        </authorList>
    </citation>
    <scope>NUCLEOTIDE SEQUENCE [LARGE SCALE GENOMIC DNA]</scope>
    <source>
        <strain evidence="1 2">DSM 26438</strain>
    </source>
</reference>
<dbReference type="AlphaFoldDB" id="A0A7W6C5H8"/>
<proteinExistence type="predicted"/>